<dbReference type="EMBL" id="CAJNOO010008667">
    <property type="protein sequence ID" value="CAF1484465.1"/>
    <property type="molecule type" value="Genomic_DNA"/>
</dbReference>
<protein>
    <recommendedName>
        <fullName evidence="1">Protein NO VEIN C-terminal domain-containing protein</fullName>
    </recommendedName>
</protein>
<dbReference type="AlphaFoldDB" id="A0A815RYP9"/>
<organism evidence="2 3">
    <name type="scientific">Rotaria sordida</name>
    <dbReference type="NCBI Taxonomy" id="392033"/>
    <lineage>
        <taxon>Eukaryota</taxon>
        <taxon>Metazoa</taxon>
        <taxon>Spiralia</taxon>
        <taxon>Gnathifera</taxon>
        <taxon>Rotifera</taxon>
        <taxon>Eurotatoria</taxon>
        <taxon>Bdelloidea</taxon>
        <taxon>Philodinida</taxon>
        <taxon>Philodinidae</taxon>
        <taxon>Rotaria</taxon>
    </lineage>
</organism>
<gene>
    <name evidence="2" type="ORF">RFH988_LOCUS38140</name>
</gene>
<reference evidence="2" key="1">
    <citation type="submission" date="2021-02" db="EMBL/GenBank/DDBJ databases">
        <authorList>
            <person name="Nowell W R."/>
        </authorList>
    </citation>
    <scope>NUCLEOTIDE SEQUENCE</scope>
</reference>
<evidence type="ECO:0000313" key="2">
    <source>
        <dbReference type="EMBL" id="CAF1484465.1"/>
    </source>
</evidence>
<dbReference type="PANTHER" id="PTHR32387:SF0">
    <property type="entry name" value="PROTEIN NO VEIN"/>
    <property type="match status" value="1"/>
</dbReference>
<feature type="domain" description="Protein NO VEIN C-terminal" evidence="1">
    <location>
        <begin position="58"/>
        <end position="144"/>
    </location>
</feature>
<dbReference type="Pfam" id="PF13020">
    <property type="entry name" value="NOV_C"/>
    <property type="match status" value="1"/>
</dbReference>
<feature type="non-terminal residue" evidence="2">
    <location>
        <position position="1"/>
    </location>
</feature>
<sequence length="177" mass="20385">PMTFLNATSLPPVSFEYISFSTVPYIDASTSAVTDGLLTTDSLRPIATEADLATSRQGEQLIFDYLKWKCHNADIIWVNQEVESGEPYDIRMIIKSENNREEFIEVKTTRSHDQNTFAVSIGKVEYLLKHLLNYYIYRVYYADKIELSTIRVISTIKSNLLKKHLKLSMAYESKKND</sequence>
<evidence type="ECO:0000259" key="1">
    <source>
        <dbReference type="Pfam" id="PF13020"/>
    </source>
</evidence>
<accession>A0A815RYP9</accession>
<evidence type="ECO:0000313" key="3">
    <source>
        <dbReference type="Proteomes" id="UP000663882"/>
    </source>
</evidence>
<dbReference type="Proteomes" id="UP000663882">
    <property type="component" value="Unassembled WGS sequence"/>
</dbReference>
<name>A0A815RYP9_9BILA</name>
<proteinExistence type="predicted"/>
<dbReference type="InterPro" id="IPR052957">
    <property type="entry name" value="Auxin_embryo_med"/>
</dbReference>
<dbReference type="InterPro" id="IPR024975">
    <property type="entry name" value="NOV_C"/>
</dbReference>
<dbReference type="OrthoDB" id="10065342at2759"/>
<comment type="caution">
    <text evidence="2">The sequence shown here is derived from an EMBL/GenBank/DDBJ whole genome shotgun (WGS) entry which is preliminary data.</text>
</comment>
<dbReference type="PANTHER" id="PTHR32387">
    <property type="entry name" value="WU:FJ29H11"/>
    <property type="match status" value="1"/>
</dbReference>